<keyword evidence="2" id="KW-1185">Reference proteome</keyword>
<proteinExistence type="predicted"/>
<evidence type="ECO:0000313" key="2">
    <source>
        <dbReference type="Proteomes" id="UP001642484"/>
    </source>
</evidence>
<organism evidence="1 2">
    <name type="scientific">Durusdinium trenchii</name>
    <dbReference type="NCBI Taxonomy" id="1381693"/>
    <lineage>
        <taxon>Eukaryota</taxon>
        <taxon>Sar</taxon>
        <taxon>Alveolata</taxon>
        <taxon>Dinophyceae</taxon>
        <taxon>Suessiales</taxon>
        <taxon>Symbiodiniaceae</taxon>
        <taxon>Durusdinium</taxon>
    </lineage>
</organism>
<comment type="caution">
    <text evidence="1">The sequence shown here is derived from an EMBL/GenBank/DDBJ whole genome shotgun (WGS) entry which is preliminary data.</text>
</comment>
<reference evidence="1 2" key="1">
    <citation type="submission" date="2024-02" db="EMBL/GenBank/DDBJ databases">
        <authorList>
            <person name="Chen Y."/>
            <person name="Shah S."/>
            <person name="Dougan E. K."/>
            <person name="Thang M."/>
            <person name="Chan C."/>
        </authorList>
    </citation>
    <scope>NUCLEOTIDE SEQUENCE [LARGE SCALE GENOMIC DNA]</scope>
</reference>
<protein>
    <submittedName>
        <fullName evidence="1">Uncharacterized protein</fullName>
    </submittedName>
</protein>
<accession>A0ABP0IH19</accession>
<gene>
    <name evidence="1" type="ORF">CCMP2556_LOCUS6415</name>
</gene>
<dbReference type="EMBL" id="CAXAMN010002780">
    <property type="protein sequence ID" value="CAK9001327.1"/>
    <property type="molecule type" value="Genomic_DNA"/>
</dbReference>
<dbReference type="Proteomes" id="UP001642484">
    <property type="component" value="Unassembled WGS sequence"/>
</dbReference>
<sequence length="188" mass="20444">MEGSKLANAVFWKRSKWRLDDWECMECRLGCLQVTFVPALATEQAPLTVVNIGAACEEEFAQCLGSAQAMLASASVVCATTGMDISDGAKQLFKAQGCEQLRSVHKEVLGKELPWTEVVDKEQLRCSDGVWISEPLMALAALDGHGAPPRDGTGEICRQTLPLDHLLSLVVLQNRHAQDALMANLSMC</sequence>
<evidence type="ECO:0000313" key="1">
    <source>
        <dbReference type="EMBL" id="CAK9001327.1"/>
    </source>
</evidence>
<name>A0ABP0IH19_9DINO</name>